<dbReference type="NCBIfam" id="TIGR03047">
    <property type="entry name" value="PS_II_psb28"/>
    <property type="match status" value="1"/>
</dbReference>
<comment type="similarity">
    <text evidence="5 6">Belongs to the Psb28 family.</text>
</comment>
<comment type="subcellular location">
    <subcellularLocation>
        <location evidence="5">Cellular thylakoid membrane</location>
        <topology evidence="5">Peripheral membrane protein</topology>
        <orientation evidence="5">Cytoplasmic side</orientation>
    </subcellularLocation>
    <subcellularLocation>
        <location evidence="1">Membrane</location>
        <topology evidence="1">Peripheral membrane protein</topology>
    </subcellularLocation>
</comment>
<dbReference type="InterPro" id="IPR005610">
    <property type="entry name" value="PSII_Psb28_class-1"/>
</dbReference>
<dbReference type="RefSeq" id="WP_283759050.1">
    <property type="nucleotide sequence ID" value="NZ_JAQOSQ010000014.1"/>
</dbReference>
<name>A0ABT7BYX2_9CYAN</name>
<proteinExistence type="inferred from homology"/>
<evidence type="ECO:0000313" key="7">
    <source>
        <dbReference type="EMBL" id="MDJ1184398.1"/>
    </source>
</evidence>
<keyword evidence="8" id="KW-1185">Reference proteome</keyword>
<comment type="caution">
    <text evidence="7">The sequence shown here is derived from an EMBL/GenBank/DDBJ whole genome shotgun (WGS) entry which is preliminary data.</text>
</comment>
<keyword evidence="5" id="KW-0793">Thylakoid</keyword>
<dbReference type="Gene3D" id="2.40.30.220">
    <property type="entry name" value="Photosystem II Psb28"/>
    <property type="match status" value="1"/>
</dbReference>
<reference evidence="7 8" key="1">
    <citation type="submission" date="2023-01" db="EMBL/GenBank/DDBJ databases">
        <title>Novel diversity within Roseofilum (Cyanobacteria; Desertifilaceae) from marine benthic mats with descriptions of four novel species.</title>
        <authorList>
            <person name="Wang Y."/>
            <person name="Berthold D.E."/>
            <person name="Hu J."/>
            <person name="Lefler F.W."/>
            <person name="Laughinghouse H.D. IV."/>
        </authorList>
    </citation>
    <scope>NUCLEOTIDE SEQUENCE [LARGE SCALE GENOMIC DNA]</scope>
    <source>
        <strain evidence="7 8">BLCC-M143</strain>
    </source>
</reference>
<evidence type="ECO:0000313" key="8">
    <source>
        <dbReference type="Proteomes" id="UP001232992"/>
    </source>
</evidence>
<evidence type="ECO:0000256" key="4">
    <source>
        <dbReference type="ARBA" id="ARBA00023276"/>
    </source>
</evidence>
<sequence length="113" mass="12801">MAEIQLTRGIKEQDVPEVRLTRAKDNSSGTATFIFTDPTVFKEGNTDEVTGLHMIDEEGEIVTREVNAKFFDGKPSIVEALYVMKGEAEWDRFMRFMERYAEENGLGFQSAGK</sequence>
<dbReference type="HAMAP" id="MF_01370">
    <property type="entry name" value="PSII_Psb28"/>
    <property type="match status" value="1"/>
</dbReference>
<dbReference type="InterPro" id="IPR038676">
    <property type="entry name" value="Psb28_c1_sf"/>
</dbReference>
<organism evidence="7 8">
    <name type="scientific">Roseofilum casamattae BLCC-M143</name>
    <dbReference type="NCBI Taxonomy" id="3022442"/>
    <lineage>
        <taxon>Bacteria</taxon>
        <taxon>Bacillati</taxon>
        <taxon>Cyanobacteriota</taxon>
        <taxon>Cyanophyceae</taxon>
        <taxon>Desertifilales</taxon>
        <taxon>Desertifilaceae</taxon>
        <taxon>Roseofilum</taxon>
        <taxon>Roseofilum casamattae</taxon>
    </lineage>
</organism>
<comment type="subunit">
    <text evidence="5">Part of the photosystem II complex.</text>
</comment>
<accession>A0ABT7BYX2</accession>
<dbReference type="Pfam" id="PF03912">
    <property type="entry name" value="Psb28"/>
    <property type="match status" value="1"/>
</dbReference>
<evidence type="ECO:0000256" key="6">
    <source>
        <dbReference type="RuleBase" id="RU003509"/>
    </source>
</evidence>
<keyword evidence="2 5" id="KW-0602">Photosynthesis</keyword>
<dbReference type="PANTHER" id="PTHR34963:SF2">
    <property type="entry name" value="PHOTOSYSTEM II REACTION CENTER PSB28 PROTEIN, CHLOROPLASTIC"/>
    <property type="match status" value="1"/>
</dbReference>
<evidence type="ECO:0000256" key="2">
    <source>
        <dbReference type="ARBA" id="ARBA00022531"/>
    </source>
</evidence>
<dbReference type="Proteomes" id="UP001232992">
    <property type="component" value="Unassembled WGS sequence"/>
</dbReference>
<protein>
    <recommendedName>
        <fullName evidence="5 6">Photosystem II reaction center Psb28 protein</fullName>
    </recommendedName>
    <alternativeName>
        <fullName evidence="5">Photosystem II 13 kDa protein</fullName>
    </alternativeName>
    <alternativeName>
        <fullName evidence="5">Photosystem II reaction center W protein</fullName>
    </alternativeName>
</protein>
<dbReference type="PANTHER" id="PTHR34963">
    <property type="match status" value="1"/>
</dbReference>
<keyword evidence="3 5" id="KW-0472">Membrane</keyword>
<keyword evidence="4 5" id="KW-0604">Photosystem II</keyword>
<evidence type="ECO:0000256" key="5">
    <source>
        <dbReference type="HAMAP-Rule" id="MF_01370"/>
    </source>
</evidence>
<gene>
    <name evidence="5 7" type="primary">psb28</name>
    <name evidence="7" type="ORF">PMH09_14525</name>
</gene>
<dbReference type="EMBL" id="JAQOSQ010000014">
    <property type="protein sequence ID" value="MDJ1184398.1"/>
    <property type="molecule type" value="Genomic_DNA"/>
</dbReference>
<evidence type="ECO:0000256" key="1">
    <source>
        <dbReference type="ARBA" id="ARBA00004170"/>
    </source>
</evidence>
<evidence type="ECO:0000256" key="3">
    <source>
        <dbReference type="ARBA" id="ARBA00023136"/>
    </source>
</evidence>